<proteinExistence type="predicted"/>
<feature type="region of interest" description="Disordered" evidence="1">
    <location>
        <begin position="228"/>
        <end position="257"/>
    </location>
</feature>
<dbReference type="RefSeq" id="WP_123432478.1">
    <property type="nucleotide sequence ID" value="NZ_MOBK01000001.1"/>
</dbReference>
<evidence type="ECO:0000313" key="3">
    <source>
        <dbReference type="EMBL" id="RON25148.1"/>
    </source>
</evidence>
<reference evidence="3 4" key="1">
    <citation type="submission" date="2016-10" db="EMBL/GenBank/DDBJ databases">
        <title>Comparative genome analysis of multiple Pseudomonas spp. focuses on biocontrol and plant growth promoting traits.</title>
        <authorList>
            <person name="Tao X.-Y."/>
            <person name="Taylor C.G."/>
        </authorList>
    </citation>
    <scope>NUCLEOTIDE SEQUENCE [LARGE SCALE GENOMIC DNA]</scope>
    <source>
        <strain evidence="3 4">38D7</strain>
    </source>
</reference>
<sequence>MHTFTHGDTTVVFTVLSGEVVGSEKLSETRVTSTGGVHVNGKDSEVTPVRISSVSIITHEFWVKTPDGVEHDVKLRGVDIPLRTGQEVSLISALKKDGSPLHTILQNHTASKRWVLRDANALHTELELAPFNWKTVMIVSGLCVAGLATGGLGILAGAGYFCYAWYQGSQRKKLLVSDLNAYIDKLDTQAGNRSRAPSPAHVVQPSAQVELFVEADVVIEEESPVDEAKAVQSSVDTPAQSPALNSDSVRRALSRNL</sequence>
<evidence type="ECO:0000313" key="4">
    <source>
        <dbReference type="Proteomes" id="UP000285636"/>
    </source>
</evidence>
<organism evidence="3 4">
    <name type="scientific">Pseudomonas brassicacearum</name>
    <dbReference type="NCBI Taxonomy" id="930166"/>
    <lineage>
        <taxon>Bacteria</taxon>
        <taxon>Pseudomonadati</taxon>
        <taxon>Pseudomonadota</taxon>
        <taxon>Gammaproteobacteria</taxon>
        <taxon>Pseudomonadales</taxon>
        <taxon>Pseudomonadaceae</taxon>
        <taxon>Pseudomonas</taxon>
    </lineage>
</organism>
<keyword evidence="2" id="KW-0472">Membrane</keyword>
<evidence type="ECO:0000256" key="2">
    <source>
        <dbReference type="SAM" id="Phobius"/>
    </source>
</evidence>
<comment type="caution">
    <text evidence="3">The sequence shown here is derived from an EMBL/GenBank/DDBJ whole genome shotgun (WGS) entry which is preliminary data.</text>
</comment>
<feature type="compositionally biased region" description="Polar residues" evidence="1">
    <location>
        <begin position="231"/>
        <end position="247"/>
    </location>
</feature>
<feature type="transmembrane region" description="Helical" evidence="2">
    <location>
        <begin position="136"/>
        <end position="166"/>
    </location>
</feature>
<dbReference type="Proteomes" id="UP000285636">
    <property type="component" value="Unassembled WGS sequence"/>
</dbReference>
<keyword evidence="2" id="KW-0812">Transmembrane</keyword>
<name>A0A423II81_9PSED</name>
<keyword evidence="2" id="KW-1133">Transmembrane helix</keyword>
<dbReference type="EMBL" id="MOBK01000001">
    <property type="protein sequence ID" value="RON25148.1"/>
    <property type="molecule type" value="Genomic_DNA"/>
</dbReference>
<accession>A0A423II81</accession>
<gene>
    <name evidence="3" type="ORF">BK660_05660</name>
</gene>
<protein>
    <submittedName>
        <fullName evidence="3">Uncharacterized protein</fullName>
    </submittedName>
</protein>
<dbReference type="AlphaFoldDB" id="A0A423II81"/>
<evidence type="ECO:0000256" key="1">
    <source>
        <dbReference type="SAM" id="MobiDB-lite"/>
    </source>
</evidence>